<protein>
    <submittedName>
        <fullName evidence="2">Uncharacterized protein</fullName>
    </submittedName>
</protein>
<keyword evidence="1" id="KW-0472">Membrane</keyword>
<name>A0A347UKR1_9RHOB</name>
<dbReference type="AlphaFoldDB" id="A0A347UKR1"/>
<keyword evidence="3" id="KW-1185">Reference proteome</keyword>
<feature type="transmembrane region" description="Helical" evidence="1">
    <location>
        <begin position="16"/>
        <end position="34"/>
    </location>
</feature>
<gene>
    <name evidence="2" type="ORF">BAR1_16775</name>
</gene>
<dbReference type="EMBL" id="CP032125">
    <property type="protein sequence ID" value="AXX99439.1"/>
    <property type="molecule type" value="Genomic_DNA"/>
</dbReference>
<accession>A0A347UKR1</accession>
<keyword evidence="1" id="KW-1133">Transmembrane helix</keyword>
<evidence type="ECO:0000256" key="1">
    <source>
        <dbReference type="SAM" id="Phobius"/>
    </source>
</evidence>
<sequence length="282" mass="31661">MFSFSAGLGTLIGDTGYLDGILLILAILSLIITMDSVARVAVASLVCIVGAMFHENMLPFFVPLVMLNIWLQNDTRPMLQRTMLTALPLVATSIAVALFFAYGTHSYDVADSLLRLMQSRSLDFDIRIDTLEPMIDFPDGVERHLDSVWTKWYYTFQLVVFGAAGLVLLLAFFWILNRPIAHRPILDRAFIILAIISPISLLFVAFDISRFIAIALLNVFIAIAILSRLDQTFREKLPKAITPTVLIALMVLQSHIALRDLNVRGHYITTFPGVLMLQKSWF</sequence>
<dbReference type="KEGG" id="pamo:BAR1_16775"/>
<dbReference type="Proteomes" id="UP000261704">
    <property type="component" value="Chromosome"/>
</dbReference>
<feature type="transmembrane region" description="Helical" evidence="1">
    <location>
        <begin position="152"/>
        <end position="176"/>
    </location>
</feature>
<evidence type="ECO:0000313" key="2">
    <source>
        <dbReference type="EMBL" id="AXX99439.1"/>
    </source>
</evidence>
<keyword evidence="1" id="KW-0812">Transmembrane</keyword>
<proteinExistence type="predicted"/>
<reference evidence="2 3" key="1">
    <citation type="submission" date="2018-09" db="EMBL/GenBank/DDBJ databases">
        <title>Profundibacter amoris BAR1 gen. nov., sp. nov., a new member of the Roseobacter clade isolated at Lokis Castle Vent Field on the Arctic Mid-Oceanic Ridge.</title>
        <authorList>
            <person name="Le Moine Bauer S."/>
            <person name="Sjoeberg A.G."/>
            <person name="L'Haridon S."/>
            <person name="Stokke R."/>
            <person name="Roalkvam I."/>
            <person name="Steen I.H."/>
            <person name="Dahle H."/>
        </authorList>
    </citation>
    <scope>NUCLEOTIDE SEQUENCE [LARGE SCALE GENOMIC DNA]</scope>
    <source>
        <strain evidence="2 3">BAR1</strain>
    </source>
</reference>
<feature type="transmembrane region" description="Helical" evidence="1">
    <location>
        <begin position="83"/>
        <end position="103"/>
    </location>
</feature>
<feature type="transmembrane region" description="Helical" evidence="1">
    <location>
        <begin position="211"/>
        <end position="229"/>
    </location>
</feature>
<feature type="transmembrane region" description="Helical" evidence="1">
    <location>
        <begin position="188"/>
        <end position="205"/>
    </location>
</feature>
<feature type="transmembrane region" description="Helical" evidence="1">
    <location>
        <begin position="40"/>
        <end position="71"/>
    </location>
</feature>
<organism evidence="2 3">
    <name type="scientific">Profundibacter amoris</name>
    <dbReference type="NCBI Taxonomy" id="2171755"/>
    <lineage>
        <taxon>Bacteria</taxon>
        <taxon>Pseudomonadati</taxon>
        <taxon>Pseudomonadota</taxon>
        <taxon>Alphaproteobacteria</taxon>
        <taxon>Rhodobacterales</taxon>
        <taxon>Paracoccaceae</taxon>
        <taxon>Profundibacter</taxon>
    </lineage>
</organism>
<evidence type="ECO:0000313" key="3">
    <source>
        <dbReference type="Proteomes" id="UP000261704"/>
    </source>
</evidence>